<evidence type="ECO:0000256" key="3">
    <source>
        <dbReference type="SAM" id="SignalP"/>
    </source>
</evidence>
<sequence>MMRRSGLLPLAALLALVACSEPGASGDSADAASVPLGSGFDFYVLALSWSPGYCASEGERANRQQCGPGTDFGFVAHGLWPQFERGWPEYCETDEPLSVPREQAAALGDIMPSVGLVRHQWKKHGTCTGLDQADYFAVTRAAYERIALPGAFKDRAETASIRPAEVERDFLAANPELPADAVAVICDRRFLRDVRICMSRDLREFVSCPEVDRRACTLEAVVVPPDD</sequence>
<dbReference type="GO" id="GO:0033897">
    <property type="term" value="F:ribonuclease T2 activity"/>
    <property type="evidence" value="ECO:0007669"/>
    <property type="project" value="InterPro"/>
</dbReference>
<dbReference type="InterPro" id="IPR033130">
    <property type="entry name" value="RNase_T2_His_AS_2"/>
</dbReference>
<name>A0A4P6V1N7_9HYPH</name>
<evidence type="ECO:0000313" key="5">
    <source>
        <dbReference type="Proteomes" id="UP000293719"/>
    </source>
</evidence>
<gene>
    <name evidence="4" type="ORF">E0E05_06665</name>
</gene>
<feature type="signal peptide" evidence="3">
    <location>
        <begin position="1"/>
        <end position="20"/>
    </location>
</feature>
<dbReference type="PANTHER" id="PTHR11240:SF22">
    <property type="entry name" value="RIBONUCLEASE T2"/>
    <property type="match status" value="1"/>
</dbReference>
<proteinExistence type="inferred from homology"/>
<dbReference type="OrthoDB" id="4720638at2"/>
<keyword evidence="5" id="KW-1185">Reference proteome</keyword>
<dbReference type="PANTHER" id="PTHR11240">
    <property type="entry name" value="RIBONUCLEASE T2"/>
    <property type="match status" value="1"/>
</dbReference>
<dbReference type="InterPro" id="IPR039378">
    <property type="entry name" value="RNase_T2_prok"/>
</dbReference>
<dbReference type="CDD" id="cd01062">
    <property type="entry name" value="RNase_T2_prok"/>
    <property type="match status" value="1"/>
</dbReference>
<evidence type="ECO:0000256" key="1">
    <source>
        <dbReference type="ARBA" id="ARBA00007469"/>
    </source>
</evidence>
<dbReference type="AlphaFoldDB" id="A0A4P6V1N7"/>
<dbReference type="Gene3D" id="3.90.730.10">
    <property type="entry name" value="Ribonuclease T2-like"/>
    <property type="match status" value="1"/>
</dbReference>
<keyword evidence="3" id="KW-0732">Signal</keyword>
<dbReference type="InterPro" id="IPR001568">
    <property type="entry name" value="RNase_T2-like"/>
</dbReference>
<feature type="chain" id="PRO_5020717881" evidence="3">
    <location>
        <begin position="21"/>
        <end position="227"/>
    </location>
</feature>
<dbReference type="GO" id="GO:0003723">
    <property type="term" value="F:RNA binding"/>
    <property type="evidence" value="ECO:0007669"/>
    <property type="project" value="InterPro"/>
</dbReference>
<dbReference type="InterPro" id="IPR036430">
    <property type="entry name" value="RNase_T2-like_sf"/>
</dbReference>
<dbReference type="EMBL" id="CP036532">
    <property type="protein sequence ID" value="QBK30310.1"/>
    <property type="molecule type" value="Genomic_DNA"/>
</dbReference>
<dbReference type="KEGG" id="rpod:E0E05_06665"/>
<reference evidence="4 5" key="1">
    <citation type="journal article" date="2017" name="Int. J. Syst. Evol. Microbiol.">
        <title>Roseitalea porphyridii gen. nov., sp. nov., isolated from a red alga, and reclassification of Hoeflea suaedae Chung et al. 2013 as Pseudohoeflea suaedae gen. nov., comb. nov.</title>
        <authorList>
            <person name="Hyeon J.W."/>
            <person name="Jeong S.E."/>
            <person name="Baek K."/>
            <person name="Jeon C.O."/>
        </authorList>
    </citation>
    <scope>NUCLEOTIDE SEQUENCE [LARGE SCALE GENOMIC DNA]</scope>
    <source>
        <strain evidence="4 5">MA7-20</strain>
    </source>
</reference>
<dbReference type="GO" id="GO:0006401">
    <property type="term" value="P:RNA catabolic process"/>
    <property type="evidence" value="ECO:0007669"/>
    <property type="project" value="TreeGrafter"/>
</dbReference>
<dbReference type="Pfam" id="PF00445">
    <property type="entry name" value="Ribonuclease_T2"/>
    <property type="match status" value="1"/>
</dbReference>
<protein>
    <submittedName>
        <fullName evidence="4">Ribonuclease T</fullName>
    </submittedName>
</protein>
<dbReference type="Proteomes" id="UP000293719">
    <property type="component" value="Chromosome"/>
</dbReference>
<dbReference type="PROSITE" id="PS00531">
    <property type="entry name" value="RNASE_T2_2"/>
    <property type="match status" value="1"/>
</dbReference>
<dbReference type="PROSITE" id="PS51257">
    <property type="entry name" value="PROKAR_LIPOPROTEIN"/>
    <property type="match status" value="1"/>
</dbReference>
<accession>A0A4P6V1N7</accession>
<evidence type="ECO:0000313" key="4">
    <source>
        <dbReference type="EMBL" id="QBK30310.1"/>
    </source>
</evidence>
<comment type="similarity">
    <text evidence="1 2">Belongs to the RNase T2 family.</text>
</comment>
<dbReference type="SUPFAM" id="SSF55895">
    <property type="entry name" value="Ribonuclease Rh-like"/>
    <property type="match status" value="1"/>
</dbReference>
<organism evidence="4 5">
    <name type="scientific">Roseitalea porphyridii</name>
    <dbReference type="NCBI Taxonomy" id="1852022"/>
    <lineage>
        <taxon>Bacteria</taxon>
        <taxon>Pseudomonadati</taxon>
        <taxon>Pseudomonadota</taxon>
        <taxon>Alphaproteobacteria</taxon>
        <taxon>Hyphomicrobiales</taxon>
        <taxon>Ahrensiaceae</taxon>
        <taxon>Roseitalea</taxon>
    </lineage>
</organism>
<evidence type="ECO:0000256" key="2">
    <source>
        <dbReference type="RuleBase" id="RU004328"/>
    </source>
</evidence>